<dbReference type="GO" id="GO:0030686">
    <property type="term" value="C:90S preribosome"/>
    <property type="evidence" value="ECO:0007669"/>
    <property type="project" value="TreeGrafter"/>
</dbReference>
<dbReference type="InterPro" id="IPR011989">
    <property type="entry name" value="ARM-like"/>
</dbReference>
<dbReference type="PANTHER" id="PTHR17695">
    <property type="entry name" value="SMALL SUBUNIT PROCESSOME COMPONENT 20 HOMOLOG"/>
    <property type="match status" value="1"/>
</dbReference>
<dbReference type="Gene3D" id="1.25.10.10">
    <property type="entry name" value="Leucine-rich Repeat Variant"/>
    <property type="match status" value="2"/>
</dbReference>
<feature type="compositionally biased region" description="Acidic residues" evidence="1">
    <location>
        <begin position="2425"/>
        <end position="2442"/>
    </location>
</feature>
<dbReference type="Pfam" id="PF23099">
    <property type="entry name" value="UTP20_C"/>
    <property type="match status" value="1"/>
</dbReference>
<dbReference type="InterPro" id="IPR016024">
    <property type="entry name" value="ARM-type_fold"/>
</dbReference>
<feature type="domain" description="U3 small nucleolar RNA-associated protein 20 C-terminal" evidence="4">
    <location>
        <begin position="2279"/>
        <end position="2604"/>
    </location>
</feature>
<reference evidence="5" key="2">
    <citation type="submission" date="2023-05" db="EMBL/GenBank/DDBJ databases">
        <authorList>
            <consortium name="Lawrence Berkeley National Laboratory"/>
            <person name="Steindorff A."/>
            <person name="Hensen N."/>
            <person name="Bonometti L."/>
            <person name="Westerberg I."/>
            <person name="Brannstrom I.O."/>
            <person name="Guillou S."/>
            <person name="Cros-Aarteil S."/>
            <person name="Calhoun S."/>
            <person name="Haridas S."/>
            <person name="Kuo A."/>
            <person name="Mondo S."/>
            <person name="Pangilinan J."/>
            <person name="Riley R."/>
            <person name="Labutti K."/>
            <person name="Andreopoulos B."/>
            <person name="Lipzen A."/>
            <person name="Chen C."/>
            <person name="Yanf M."/>
            <person name="Daum C."/>
            <person name="Ng V."/>
            <person name="Clum A."/>
            <person name="Ohm R."/>
            <person name="Martin F."/>
            <person name="Silar P."/>
            <person name="Natvig D."/>
            <person name="Lalanne C."/>
            <person name="Gautier V."/>
            <person name="Ament-Velasquez S.L."/>
            <person name="Kruys A."/>
            <person name="Hutchinson M.I."/>
            <person name="Powell A.J."/>
            <person name="Barry K."/>
            <person name="Miller A.N."/>
            <person name="Grigoriev I.V."/>
            <person name="Debuchy R."/>
            <person name="Gladieux P."/>
            <person name="Thoren M.H."/>
            <person name="Johannesson H."/>
        </authorList>
    </citation>
    <scope>NUCLEOTIDE SEQUENCE</scope>
    <source>
        <strain evidence="5">CBS 315.58</strain>
    </source>
</reference>
<feature type="domain" description="U3 small nucleolar RNA-associated protein 20 N-terminal" evidence="2">
    <location>
        <begin position="896"/>
        <end position="1500"/>
    </location>
</feature>
<proteinExistence type="predicted"/>
<evidence type="ECO:0000259" key="4">
    <source>
        <dbReference type="Pfam" id="PF23099"/>
    </source>
</evidence>
<dbReference type="PANTHER" id="PTHR17695:SF11">
    <property type="entry name" value="SMALL SUBUNIT PROCESSOME COMPONENT 20 HOMOLOG"/>
    <property type="match status" value="1"/>
</dbReference>
<gene>
    <name evidence="5" type="ORF">QBC40DRAFT_72980</name>
</gene>
<feature type="compositionally biased region" description="Basic and acidic residues" evidence="1">
    <location>
        <begin position="2603"/>
        <end position="2617"/>
    </location>
</feature>
<dbReference type="InterPro" id="IPR057525">
    <property type="entry name" value="UTP20_C"/>
</dbReference>
<evidence type="ECO:0000259" key="2">
    <source>
        <dbReference type="Pfam" id="PF07539"/>
    </source>
</evidence>
<evidence type="ECO:0000256" key="1">
    <source>
        <dbReference type="SAM" id="MobiDB-lite"/>
    </source>
</evidence>
<accession>A0AAN6XHC0</accession>
<feature type="region of interest" description="Disordered" evidence="1">
    <location>
        <begin position="2587"/>
        <end position="2617"/>
    </location>
</feature>
<organism evidence="5 6">
    <name type="scientific">Triangularia verruculosa</name>
    <dbReference type="NCBI Taxonomy" id="2587418"/>
    <lineage>
        <taxon>Eukaryota</taxon>
        <taxon>Fungi</taxon>
        <taxon>Dikarya</taxon>
        <taxon>Ascomycota</taxon>
        <taxon>Pezizomycotina</taxon>
        <taxon>Sordariomycetes</taxon>
        <taxon>Sordariomycetidae</taxon>
        <taxon>Sordariales</taxon>
        <taxon>Podosporaceae</taxon>
        <taxon>Triangularia</taxon>
    </lineage>
</organism>
<evidence type="ECO:0000259" key="3">
    <source>
        <dbReference type="Pfam" id="PF20416"/>
    </source>
</evidence>
<dbReference type="InterPro" id="IPR011430">
    <property type="entry name" value="UTP20_N"/>
</dbReference>
<dbReference type="InterPro" id="IPR046523">
    <property type="entry name" value="UTP20_dom"/>
</dbReference>
<feature type="region of interest" description="Disordered" evidence="1">
    <location>
        <begin position="1"/>
        <end position="23"/>
    </location>
</feature>
<evidence type="ECO:0000313" key="5">
    <source>
        <dbReference type="EMBL" id="KAK4200203.1"/>
    </source>
</evidence>
<name>A0AAN6XHC0_9PEZI</name>
<dbReference type="GO" id="GO:0032040">
    <property type="term" value="C:small-subunit processome"/>
    <property type="evidence" value="ECO:0007669"/>
    <property type="project" value="TreeGrafter"/>
</dbReference>
<dbReference type="Proteomes" id="UP001303160">
    <property type="component" value="Unassembled WGS sequence"/>
</dbReference>
<feature type="domain" description="U3 small nucleolar RNA-associated protein 20" evidence="3">
    <location>
        <begin position="1702"/>
        <end position="1920"/>
    </location>
</feature>
<feature type="region of interest" description="Disordered" evidence="1">
    <location>
        <begin position="873"/>
        <end position="896"/>
    </location>
</feature>
<feature type="compositionally biased region" description="Basic residues" evidence="1">
    <location>
        <begin position="2587"/>
        <end position="2602"/>
    </location>
</feature>
<comment type="caution">
    <text evidence="5">The sequence shown here is derived from an EMBL/GenBank/DDBJ whole genome shotgun (WGS) entry which is preliminary data.</text>
</comment>
<dbReference type="Pfam" id="PF07539">
    <property type="entry name" value="UTP20_N"/>
    <property type="match status" value="1"/>
</dbReference>
<dbReference type="EMBL" id="MU863922">
    <property type="protein sequence ID" value="KAK4200203.1"/>
    <property type="molecule type" value="Genomic_DNA"/>
</dbReference>
<dbReference type="Pfam" id="PF20416">
    <property type="entry name" value="UTP20"/>
    <property type="match status" value="1"/>
</dbReference>
<feature type="compositionally biased region" description="Acidic residues" evidence="1">
    <location>
        <begin position="873"/>
        <end position="893"/>
    </location>
</feature>
<feature type="region of interest" description="Disordered" evidence="1">
    <location>
        <begin position="2422"/>
        <end position="2445"/>
    </location>
</feature>
<evidence type="ECO:0000313" key="6">
    <source>
        <dbReference type="Proteomes" id="UP001303160"/>
    </source>
</evidence>
<dbReference type="InterPro" id="IPR052575">
    <property type="entry name" value="SSU_processome_comp_20"/>
</dbReference>
<protein>
    <submittedName>
        <fullName evidence="5">Armadillo-type protein</fullName>
    </submittedName>
</protein>
<keyword evidence="6" id="KW-1185">Reference proteome</keyword>
<reference evidence="5" key="1">
    <citation type="journal article" date="2023" name="Mol. Phylogenet. Evol.">
        <title>Genome-scale phylogeny and comparative genomics of the fungal order Sordariales.</title>
        <authorList>
            <person name="Hensen N."/>
            <person name="Bonometti L."/>
            <person name="Westerberg I."/>
            <person name="Brannstrom I.O."/>
            <person name="Guillou S."/>
            <person name="Cros-Aarteil S."/>
            <person name="Calhoun S."/>
            <person name="Haridas S."/>
            <person name="Kuo A."/>
            <person name="Mondo S."/>
            <person name="Pangilinan J."/>
            <person name="Riley R."/>
            <person name="LaButti K."/>
            <person name="Andreopoulos B."/>
            <person name="Lipzen A."/>
            <person name="Chen C."/>
            <person name="Yan M."/>
            <person name="Daum C."/>
            <person name="Ng V."/>
            <person name="Clum A."/>
            <person name="Steindorff A."/>
            <person name="Ohm R.A."/>
            <person name="Martin F."/>
            <person name="Silar P."/>
            <person name="Natvig D.O."/>
            <person name="Lalanne C."/>
            <person name="Gautier V."/>
            <person name="Ament-Velasquez S.L."/>
            <person name="Kruys A."/>
            <person name="Hutchinson M.I."/>
            <person name="Powell A.J."/>
            <person name="Barry K."/>
            <person name="Miller A.N."/>
            <person name="Grigoriev I.V."/>
            <person name="Debuchy R."/>
            <person name="Gladieux P."/>
            <person name="Hiltunen Thoren M."/>
            <person name="Johannesson H."/>
        </authorList>
    </citation>
    <scope>NUCLEOTIDE SEQUENCE</scope>
    <source>
        <strain evidence="5">CBS 315.58</strain>
    </source>
</reference>
<dbReference type="SUPFAM" id="SSF48371">
    <property type="entry name" value="ARM repeat"/>
    <property type="match status" value="3"/>
</dbReference>
<sequence length="2617" mass="293842">MPSTASGRIVKTQRGIKRTPHEKNHRWESFSTKISKLHSLDPLRKVRRHDLEAEDLDASTSYLRNGLDRWAELNLSKTYVSFRLKVTRLTDSLAQILHHENQIMDLLAEAISTHQKDALEPLLDLVTAFAHDLGVRFEKHYPRALGLIVDLASKVHDVEAIEWTFASLAFLFKYLSRLVVPDLRPTYDAVSPLMGKAKIPGHIARFAAEAMSFLVKKAAAPGHKDKALPLLIDHVRKDLESVAGTKQYELYSQGIMTMFAEALKAPNHGVHSTAPEIFAAIVRDVPEAEFDLPEQTIWTDVCCGVLTSIIHHTTIETFKTVETRAVQEATTGTRPVLFVQLLGVVAGVRRGNRIHDWSALVKALGQQLTQLCASKEKIEAIPSLQVWDRLITRIAIVWGKAPIDALLPALSTLNNTMTKEPLMRWYIPFCSYLADLNPERFRGLFLKDFQKFIVAHWSRNSNEEMLCVLLPYMVENGGLPRVTGKDGFLLPQSWQDQIVNKFVRLEDTPFPESGGFGKDAETWRDRCLPKYSALLRVLQVTTVHPSTNARIAEVLLKKLKLALRPSSSLPTDEVNFIMSDGFRAYLRMCAAPGSVDPSLAPLLRAATPRFCHSPAFLQALLTYLKDINTKGRSSSETSSGSDSVQEEEDPLVKSLISNLSAPSHELRLASLQILEILESTPDSEAALATMIQAEQLPLNLQNVRTIGVHLRKLGQSYAHIPESSWLIRAVPAFLFGMMTVPLAPAWDDSVEAMKKVAESKPGEEALAELAFDWLDMPSSRWSGAVKPQDPRRLPLTDFECLNLQGLHETAKSVAQAMEDPYKGMLETFDEGQKIVGPHSERARSMALKALNAIPGLAEKRSRKLVPHLFSFTDDGESPVDDQEEAEDEAEEMSDASWSLPDRKGLVGVFSQFNNPRVLYQSEKVYSALLKLLANGDIEVQKLALKAILGWKNDAVKPYHENLEYLLDEARFKNELTVLFQGDNRIQPNHREAVMPVLLHLLYGRTISKKGAASGRHGLHATRLAVIRHLNVDDMGSFLDIALGPLRKIRVVDAQGVNERLFAQDILPIRKQVGLLNMIEAVVTELGSVISPYVESLINAILLCLISACRQVGVTTEDEESEEAEHVKDAALHKIIRTTSLKCLCKLFQNDQSFDWTPYQEIMVKEIISPRIEKLAVETTQGVSATWKLLGTWAALPKTVMFLAIDERIVPKIVETFGLEKTRPEVKIFALDILKSLVGLAQAPAQESEFNELIRAELLDPNVDLILSKISGLLRAQHDISRDLLGSAVDTVVALSPIVQTSTSIQDMVEISTFLLNQPSRKVSPKIKGAILLILKEFIILKDFQGNDELKVKVYHTVSSLFGYFKDRQNRQTLAEVLAVFASTETWAQEVADICRDLNAYRPRRLDEPDYNIRLTAFNSITRDRETPLTLDQWMPLLHNMLFYIQQDEEFGVLSTNSADGLCKFILAAKDAWGSPQQAAFITVVSDILLPAIYAGSKEESETVRREILRVFGALVAGLPEWEMVSDLTPLVPSSEDSDQAFFFHVLSPAVARQLQALRLLESVNAKTPLRSKHISQFFIPLSEHFIFGHPEGGDDHGLGAQSITTVAGLTLSLEWQQYRAILKRFVSFVEAKPDSQKRVIRLLEKEVDALRTAIDQKSSDAMEVDGEVQRCRLATTLPDQEKLSTEIVGSFLPPLLKYIHEKDETEVSSRVPVGVIIAKLLVLLPDNLLNEKLPGVLTDICHILRSKSVESRDMARDTLAKISGVLGAHRFGFILKELRGALVRGNQLHILSYTMHSLLLVAIPAFEQGDLDYCLPQIMAVIMDDIFGATGQEKDAEGYTGKMKEVKGSKSQDSMELISKTASIRRLSDLTMPLQSLLLEKLDIRTVRKIDELLTRITKGLLENPAAASQDVLIFCYEVIQEVYKTHQPTEQPKMDPRLKRYIVQKAAKKSDGGVTAKHTYKLVRFAIDVLRTVFRKHDHLRTAANITGFLPILGDAVLSAEEDVKIAAFKMLTVIVKVPFKNDDSSNLYKVALKEAIKAISMSPTTTSDLAQAALKLISVILRDRREIVIKDAALDMLLGKLKDDLTEPLYRHVTFNFLRSVLDRRLETAVVYDTLDYVGTVMITNADKDTRDLARGAFFQFLRDYPQKRNRWEKQLKFIVANLEYEREGGRVSVMEVINLLLKKSVDEFAQEVAATCFLPLALRLVNDDSEKCRLSAGELLKETFRVADKGRLANFMQLMRAWINKDGNATVTKLAFHSWGLYFEGREPTVNDKKDLVLVIDKITQVLGDDDVLEADWELANTTLNTLQTLVVKHPQKALAPNTSELWTEVQTCLAHSNSTVKLTATRLLSTYLTDFAKTSGRDAKLPLKGSYGLQLDEEDVTALVRLSLGILNVVELDETLAPEIVQVLMFLGGYLESGKTEEDDSEDEAEEEEEEEEMDKTVTRTADMKYVFWKLCSIIRKERQPKPEAMVSKLAAMDLLEAFCIKRPKETVEVSVKTILRPLRNLTDPSIRAPFSLNELFKTRYEALKSKAVSVMEVLQRKLGSAEYTKALLEVGEQIRERRQARLSKRRIEAVAAPERYGREKRKKFEKKKERRKMKGQEQRDARRAFQGN</sequence>